<feature type="transmembrane region" description="Helical" evidence="6">
    <location>
        <begin position="74"/>
        <end position="97"/>
    </location>
</feature>
<feature type="transmembrane region" description="Helical" evidence="6">
    <location>
        <begin position="103"/>
        <end position="123"/>
    </location>
</feature>
<evidence type="ECO:0000256" key="6">
    <source>
        <dbReference type="RuleBase" id="RU363041"/>
    </source>
</evidence>
<evidence type="ECO:0000256" key="1">
    <source>
        <dbReference type="ARBA" id="ARBA00004141"/>
    </source>
</evidence>
<comment type="caution">
    <text evidence="7">The sequence shown here is derived from an EMBL/GenBank/DDBJ whole genome shotgun (WGS) entry which is preliminary data.</text>
</comment>
<dbReference type="InterPro" id="IPR002781">
    <property type="entry name" value="TM_pro_TauE-like"/>
</dbReference>
<accession>A0A4R6BJV8</accession>
<dbReference type="PANTHER" id="PTHR43701">
    <property type="entry name" value="MEMBRANE TRANSPORTER PROTEIN MJ0441-RELATED"/>
    <property type="match status" value="1"/>
</dbReference>
<evidence type="ECO:0000313" key="7">
    <source>
        <dbReference type="EMBL" id="TDM01999.1"/>
    </source>
</evidence>
<gene>
    <name evidence="7" type="ORF">ERX37_07270</name>
</gene>
<dbReference type="GO" id="GO:0005886">
    <property type="term" value="C:plasma membrane"/>
    <property type="evidence" value="ECO:0007669"/>
    <property type="project" value="UniProtKB-SubCell"/>
</dbReference>
<dbReference type="Proteomes" id="UP000295328">
    <property type="component" value="Unassembled WGS sequence"/>
</dbReference>
<sequence>MTLLLIILVIGIIGAFMSGLVGIGGSIIIYPLLLFIPRIFGYELSPHEVAGLTASQVFFSTLSGSISQRNNENLSYPLIISMGIGILIGSLAGAYSATLFDESIINLVYTILAIVAVILMFIKVTPQPEKQNHHYILLTLTALVIGYVSGIVGAGGAFIIVPVLLAIFKVPFRTVVANSIVIAFISSIGTFALKAFAGEVSFQLMIPLVISSLIFAPLGVRVSHKTDQRILKWILSLMILAAAVKMVFEIIN</sequence>
<evidence type="ECO:0000256" key="2">
    <source>
        <dbReference type="ARBA" id="ARBA00009142"/>
    </source>
</evidence>
<name>A0A4R6BJV8_9STAP</name>
<keyword evidence="4 6" id="KW-1133">Transmembrane helix</keyword>
<keyword evidence="6" id="KW-1003">Cell membrane</keyword>
<keyword evidence="3 6" id="KW-0812">Transmembrane</keyword>
<feature type="transmembrane region" description="Helical" evidence="6">
    <location>
        <begin position="6"/>
        <end position="36"/>
    </location>
</feature>
<evidence type="ECO:0000256" key="4">
    <source>
        <dbReference type="ARBA" id="ARBA00022989"/>
    </source>
</evidence>
<evidence type="ECO:0000256" key="5">
    <source>
        <dbReference type="ARBA" id="ARBA00023136"/>
    </source>
</evidence>
<proteinExistence type="inferred from homology"/>
<feature type="transmembrane region" description="Helical" evidence="6">
    <location>
        <begin position="200"/>
        <end position="218"/>
    </location>
</feature>
<evidence type="ECO:0000256" key="3">
    <source>
        <dbReference type="ARBA" id="ARBA00022692"/>
    </source>
</evidence>
<feature type="transmembrane region" description="Helical" evidence="6">
    <location>
        <begin position="230"/>
        <end position="248"/>
    </location>
</feature>
<keyword evidence="8" id="KW-1185">Reference proteome</keyword>
<feature type="transmembrane region" description="Helical" evidence="6">
    <location>
        <begin position="135"/>
        <end position="168"/>
    </location>
</feature>
<organism evidence="7 8">
    <name type="scientific">Macrococcus hajekii</name>
    <dbReference type="NCBI Taxonomy" id="198482"/>
    <lineage>
        <taxon>Bacteria</taxon>
        <taxon>Bacillati</taxon>
        <taxon>Bacillota</taxon>
        <taxon>Bacilli</taxon>
        <taxon>Bacillales</taxon>
        <taxon>Staphylococcaceae</taxon>
        <taxon>Macrococcus</taxon>
    </lineage>
</organism>
<dbReference type="EMBL" id="SCWE01000002">
    <property type="protein sequence ID" value="TDM01999.1"/>
    <property type="molecule type" value="Genomic_DNA"/>
</dbReference>
<feature type="transmembrane region" description="Helical" evidence="6">
    <location>
        <begin position="174"/>
        <end position="193"/>
    </location>
</feature>
<dbReference type="OrthoDB" id="9792581at2"/>
<reference evidence="7 8" key="1">
    <citation type="submission" date="2019-01" db="EMBL/GenBank/DDBJ databases">
        <title>Draft genome sequences of the type strains of six Macrococcus species.</title>
        <authorList>
            <person name="Mazhar S."/>
            <person name="Altermann E."/>
            <person name="Hill C."/>
            <person name="Mcauliffe O."/>
        </authorList>
    </citation>
    <scope>NUCLEOTIDE SEQUENCE [LARGE SCALE GENOMIC DNA]</scope>
    <source>
        <strain evidence="7 8">CCM4809</strain>
    </source>
</reference>
<dbReference type="RefSeq" id="WP_133430012.1">
    <property type="nucleotide sequence ID" value="NZ_BMCC01000003.1"/>
</dbReference>
<comment type="subcellular location">
    <subcellularLocation>
        <location evidence="6">Cell membrane</location>
        <topology evidence="6">Multi-pass membrane protein</topology>
    </subcellularLocation>
    <subcellularLocation>
        <location evidence="1">Membrane</location>
        <topology evidence="1">Multi-pass membrane protein</topology>
    </subcellularLocation>
</comment>
<keyword evidence="5 6" id="KW-0472">Membrane</keyword>
<comment type="similarity">
    <text evidence="2 6">Belongs to the 4-toluene sulfonate uptake permease (TSUP) (TC 2.A.102) family.</text>
</comment>
<dbReference type="InterPro" id="IPR051598">
    <property type="entry name" value="TSUP/Inactive_protease-like"/>
</dbReference>
<dbReference type="AlphaFoldDB" id="A0A4R6BJV8"/>
<dbReference type="Pfam" id="PF01925">
    <property type="entry name" value="TauE"/>
    <property type="match status" value="1"/>
</dbReference>
<dbReference type="PANTHER" id="PTHR43701:SF13">
    <property type="entry name" value="MEMBRANE TRANSPORTER PROTEIN YRKJ-RELATED"/>
    <property type="match status" value="1"/>
</dbReference>
<evidence type="ECO:0000313" key="8">
    <source>
        <dbReference type="Proteomes" id="UP000295328"/>
    </source>
</evidence>
<protein>
    <recommendedName>
        <fullName evidence="6">Probable membrane transporter protein</fullName>
    </recommendedName>
</protein>